<dbReference type="EMBL" id="JBHSRD010000003">
    <property type="protein sequence ID" value="MFC6007405.1"/>
    <property type="molecule type" value="Genomic_DNA"/>
</dbReference>
<feature type="domain" description="Ketoreductase" evidence="2">
    <location>
        <begin position="202"/>
        <end position="378"/>
    </location>
</feature>
<comment type="caution">
    <text evidence="3">The sequence shown here is derived from an EMBL/GenBank/DDBJ whole genome shotgun (WGS) entry which is preliminary data.</text>
</comment>
<dbReference type="InterPro" id="IPR036291">
    <property type="entry name" value="NAD(P)-bd_dom_sf"/>
</dbReference>
<dbReference type="SUPFAM" id="SSF51735">
    <property type="entry name" value="NAD(P)-binding Rossmann-fold domains"/>
    <property type="match status" value="1"/>
</dbReference>
<dbReference type="RefSeq" id="WP_345716205.1">
    <property type="nucleotide sequence ID" value="NZ_BAABFP010000004.1"/>
</dbReference>
<dbReference type="GO" id="GO:0004316">
    <property type="term" value="F:3-oxoacyl-[acyl-carrier-protein] reductase (NADPH) activity"/>
    <property type="evidence" value="ECO:0007669"/>
    <property type="project" value="UniProtKB-EC"/>
</dbReference>
<proteinExistence type="inferred from homology"/>
<dbReference type="InterPro" id="IPR057326">
    <property type="entry name" value="KR_dom"/>
</dbReference>
<dbReference type="NCBIfam" id="NF006110">
    <property type="entry name" value="PRK08261.1"/>
    <property type="match status" value="1"/>
</dbReference>
<keyword evidence="3" id="KW-0560">Oxidoreductase</keyword>
<dbReference type="Proteomes" id="UP001596189">
    <property type="component" value="Unassembled WGS sequence"/>
</dbReference>
<dbReference type="PANTHER" id="PTHR42760">
    <property type="entry name" value="SHORT-CHAIN DEHYDROGENASES/REDUCTASES FAMILY MEMBER"/>
    <property type="match status" value="1"/>
</dbReference>
<evidence type="ECO:0000259" key="2">
    <source>
        <dbReference type="SMART" id="SM00822"/>
    </source>
</evidence>
<dbReference type="PRINTS" id="PR00080">
    <property type="entry name" value="SDRFAMILY"/>
</dbReference>
<dbReference type="Gene3D" id="3.40.50.720">
    <property type="entry name" value="NAD(P)-binding Rossmann-like Domain"/>
    <property type="match status" value="2"/>
</dbReference>
<evidence type="ECO:0000313" key="4">
    <source>
        <dbReference type="Proteomes" id="UP001596189"/>
    </source>
</evidence>
<keyword evidence="4" id="KW-1185">Reference proteome</keyword>
<sequence length="441" mass="45665">MTTDRYTGFVSSGFGKTLSRRLGLPQPVELRRFEPEQPLLDGPIGLWGNDQPLDVVTDLIRAEGIEDASDGDARLGAIVYDACGASDPASLDVFPARIGPALKRLRPSGRVVVLGRPPESIDDPARAAAQRALEGVVRSIGKELRAGATANLVLVEPGAEARAESALRFLLSSRSAYVDGQVVRVGPAVLPSTDWQKPLQGKVAVVTGAARGIGAAIADVLARDGATVVAVDVPAAGEALAAVANRVGGTALQVDVTAPDAGRRIADHAHGRHGGLDVMIHNAGITRDKLLVNTDVERWNSVLAVNLESQLRIDDVLLAEGGLADGGRVVCLSSTSGLAGNRGQANYAASKAGVVGMVQARARQVAERGITYNAVAPGFIETVLTARIPLATREVGRRINSLSQGGLPVDVAETVAWFAQPGSAGVTGQVLRVCGQSQLGA</sequence>
<gene>
    <name evidence="3" type="ORF">ACFQDO_09715</name>
</gene>
<dbReference type="InterPro" id="IPR002347">
    <property type="entry name" value="SDR_fam"/>
</dbReference>
<dbReference type="SMART" id="SM00822">
    <property type="entry name" value="PKS_KR"/>
    <property type="match status" value="1"/>
</dbReference>
<dbReference type="PANTHER" id="PTHR42760:SF78">
    <property type="entry name" value="3-OXOACYL-[ACYL-CARRIER-PROTEIN] REDUCTASE [NADH]"/>
    <property type="match status" value="1"/>
</dbReference>
<accession>A0ABW1JEP8</accession>
<name>A0ABW1JEP8_9ACTN</name>
<evidence type="ECO:0000313" key="3">
    <source>
        <dbReference type="EMBL" id="MFC6007405.1"/>
    </source>
</evidence>
<dbReference type="PRINTS" id="PR00081">
    <property type="entry name" value="GDHRDH"/>
</dbReference>
<dbReference type="EC" id="1.1.1.100" evidence="3"/>
<protein>
    <submittedName>
        <fullName evidence="3">3-oxoacyl-ACP reductase</fullName>
        <ecNumber evidence="3">1.1.1.100</ecNumber>
    </submittedName>
</protein>
<organism evidence="3 4">
    <name type="scientific">Angustibacter luteus</name>
    <dbReference type="NCBI Taxonomy" id="658456"/>
    <lineage>
        <taxon>Bacteria</taxon>
        <taxon>Bacillati</taxon>
        <taxon>Actinomycetota</taxon>
        <taxon>Actinomycetes</taxon>
        <taxon>Kineosporiales</taxon>
        <taxon>Kineosporiaceae</taxon>
    </lineage>
</organism>
<dbReference type="Pfam" id="PF13561">
    <property type="entry name" value="adh_short_C2"/>
    <property type="match status" value="1"/>
</dbReference>
<comment type="similarity">
    <text evidence="1">Belongs to the short-chain dehydrogenases/reductases (SDR) family.</text>
</comment>
<reference evidence="4" key="1">
    <citation type="journal article" date="2019" name="Int. J. Syst. Evol. Microbiol.">
        <title>The Global Catalogue of Microorganisms (GCM) 10K type strain sequencing project: providing services to taxonomists for standard genome sequencing and annotation.</title>
        <authorList>
            <consortium name="The Broad Institute Genomics Platform"/>
            <consortium name="The Broad Institute Genome Sequencing Center for Infectious Disease"/>
            <person name="Wu L."/>
            <person name="Ma J."/>
        </authorList>
    </citation>
    <scope>NUCLEOTIDE SEQUENCE [LARGE SCALE GENOMIC DNA]</scope>
    <source>
        <strain evidence="4">KACC 14249</strain>
    </source>
</reference>
<evidence type="ECO:0000256" key="1">
    <source>
        <dbReference type="ARBA" id="ARBA00006484"/>
    </source>
</evidence>